<dbReference type="Pfam" id="PF06821">
    <property type="entry name" value="Ser_hydrolase"/>
    <property type="match status" value="1"/>
</dbReference>
<sequence length="191" mass="19031">MSDPAFVALPDLGGPEPAHWLTAWSEGPGDWRMVAPPDPGDPDPGEWRAALSTAISDAGGPVAVIAHGLGCLVLAGLAEGAPAAVAPVVGALLAAPPDAAQGLARPAVARFGTGPEGGGPWGALPFPAVVAASQSDPWCDYARAAALARAWDAPLADMGAAGHLGAADGYREWPEGEALMGDLLAAARLVR</sequence>
<dbReference type="InterPro" id="IPR010662">
    <property type="entry name" value="RBBP9/YdeN"/>
</dbReference>
<dbReference type="InterPro" id="IPR029058">
    <property type="entry name" value="AB_hydrolase_fold"/>
</dbReference>
<gene>
    <name evidence="1" type="ORF">BCF33_0517</name>
</gene>
<evidence type="ECO:0000313" key="1">
    <source>
        <dbReference type="EMBL" id="PRY94914.1"/>
    </source>
</evidence>
<accession>A0A2T0X7R2</accession>
<dbReference type="SUPFAM" id="SSF53474">
    <property type="entry name" value="alpha/beta-Hydrolases"/>
    <property type="match status" value="1"/>
</dbReference>
<name>A0A2T0X7R2_9RHOB</name>
<dbReference type="Proteomes" id="UP000238801">
    <property type="component" value="Unassembled WGS sequence"/>
</dbReference>
<comment type="caution">
    <text evidence="1">The sequence shown here is derived from an EMBL/GenBank/DDBJ whole genome shotgun (WGS) entry which is preliminary data.</text>
</comment>
<evidence type="ECO:0000313" key="2">
    <source>
        <dbReference type="Proteomes" id="UP000238801"/>
    </source>
</evidence>
<dbReference type="RefSeq" id="WP_106159362.1">
    <property type="nucleotide sequence ID" value="NZ_PVTT01000001.1"/>
</dbReference>
<protein>
    <recommendedName>
        <fullName evidence="3">Alpha/beta hydrolase</fullName>
    </recommendedName>
</protein>
<dbReference type="GO" id="GO:0016787">
    <property type="term" value="F:hydrolase activity"/>
    <property type="evidence" value="ECO:0007669"/>
    <property type="project" value="InterPro"/>
</dbReference>
<keyword evidence="2" id="KW-1185">Reference proteome</keyword>
<dbReference type="AlphaFoldDB" id="A0A2T0X7R2"/>
<reference evidence="1 2" key="1">
    <citation type="submission" date="2018-03" db="EMBL/GenBank/DDBJ databases">
        <title>Genomic Encyclopedia of Archaeal and Bacterial Type Strains, Phase II (KMG-II): from individual species to whole genera.</title>
        <authorList>
            <person name="Goeker M."/>
        </authorList>
    </citation>
    <scope>NUCLEOTIDE SEQUENCE [LARGE SCALE GENOMIC DNA]</scope>
    <source>
        <strain evidence="1 2">DSM 29318</strain>
    </source>
</reference>
<dbReference type="EMBL" id="PVTT01000001">
    <property type="protein sequence ID" value="PRY94914.1"/>
    <property type="molecule type" value="Genomic_DNA"/>
</dbReference>
<organism evidence="1 2">
    <name type="scientific">Hasllibacter halocynthiae</name>
    <dbReference type="NCBI Taxonomy" id="595589"/>
    <lineage>
        <taxon>Bacteria</taxon>
        <taxon>Pseudomonadati</taxon>
        <taxon>Pseudomonadota</taxon>
        <taxon>Alphaproteobacteria</taxon>
        <taxon>Rhodobacterales</taxon>
        <taxon>Roseobacteraceae</taxon>
        <taxon>Hasllibacter</taxon>
    </lineage>
</organism>
<dbReference type="Gene3D" id="3.40.50.1820">
    <property type="entry name" value="alpha/beta hydrolase"/>
    <property type="match status" value="1"/>
</dbReference>
<dbReference type="OrthoDB" id="9804993at2"/>
<proteinExistence type="predicted"/>
<evidence type="ECO:0008006" key="3">
    <source>
        <dbReference type="Google" id="ProtNLM"/>
    </source>
</evidence>